<feature type="domain" description="Bacteriophage Mu Gp45 N-terminal" evidence="1">
    <location>
        <begin position="22"/>
        <end position="88"/>
    </location>
</feature>
<dbReference type="Proteomes" id="UP000494363">
    <property type="component" value="Unassembled WGS sequence"/>
</dbReference>
<reference evidence="2 3" key="1">
    <citation type="submission" date="2020-04" db="EMBL/GenBank/DDBJ databases">
        <authorList>
            <person name="De Canck E."/>
        </authorList>
    </citation>
    <scope>NUCLEOTIDE SEQUENCE [LARGE SCALE GENOMIC DNA]</scope>
    <source>
        <strain evidence="2 3">LMG 29542</strain>
    </source>
</reference>
<dbReference type="Pfam" id="PF06890">
    <property type="entry name" value="Phage_Mu_Gp45"/>
    <property type="match status" value="1"/>
</dbReference>
<dbReference type="InterPro" id="IPR014462">
    <property type="entry name" value="Phage_Mu_Gp45"/>
</dbReference>
<keyword evidence="3" id="KW-1185">Reference proteome</keyword>
<dbReference type="AlphaFoldDB" id="A0A6J5EC93"/>
<gene>
    <name evidence="2" type="ORF">LMG29542_04776</name>
</gene>
<evidence type="ECO:0000313" key="3">
    <source>
        <dbReference type="Proteomes" id="UP000494363"/>
    </source>
</evidence>
<accession>A0A6J5EC93</accession>
<dbReference type="InterPro" id="IPR013046">
    <property type="entry name" value="GpV/Gp45"/>
</dbReference>
<dbReference type="EMBL" id="CADIKH010000023">
    <property type="protein sequence ID" value="CAB3764089.1"/>
    <property type="molecule type" value="Genomic_DNA"/>
</dbReference>
<evidence type="ECO:0000259" key="1">
    <source>
        <dbReference type="Pfam" id="PF06890"/>
    </source>
</evidence>
<name>A0A6J5EC93_9BURK</name>
<dbReference type="InterPro" id="IPR053861">
    <property type="entry name" value="Phage_Mu_Gp45_N"/>
</dbReference>
<dbReference type="PIRSF" id="PIRSF012337">
    <property type="entry name" value="gp45"/>
    <property type="match status" value="1"/>
</dbReference>
<sequence>MNAKDVDNRITRMLNGVRQAFRGVLGSVSSDGPVQMSQGEGLAGENLPDLELFQHYGYTSNPPAGTMKIVVPLGGKTSHGVIVATEHGSYRLKSLPAGAVALYTDEGDSVVLNRGRVIDITTKTLNINAEETVNIATKTLNISAGTGTTIDTPTATLTHELSVAEQITGKGGMSMSGGDGAQIDNLNVSGKAKIGDIDFNNHGHPETGSTTRTPVQL</sequence>
<proteinExistence type="predicted"/>
<organism evidence="2 3">
    <name type="scientific">Paraburkholderia humisilvae</name>
    <dbReference type="NCBI Taxonomy" id="627669"/>
    <lineage>
        <taxon>Bacteria</taxon>
        <taxon>Pseudomonadati</taxon>
        <taxon>Pseudomonadota</taxon>
        <taxon>Betaproteobacteria</taxon>
        <taxon>Burkholderiales</taxon>
        <taxon>Burkholderiaceae</taxon>
        <taxon>Paraburkholderia</taxon>
    </lineage>
</organism>
<dbReference type="NCBIfam" id="TIGR01644">
    <property type="entry name" value="phage_P2_V"/>
    <property type="match status" value="1"/>
</dbReference>
<evidence type="ECO:0000313" key="2">
    <source>
        <dbReference type="EMBL" id="CAB3764089.1"/>
    </source>
</evidence>
<protein>
    <recommendedName>
        <fullName evidence="1">Bacteriophage Mu Gp45 N-terminal domain-containing protein</fullName>
    </recommendedName>
</protein>